<dbReference type="EMBL" id="VSDO01000001">
    <property type="protein sequence ID" value="TYA14907.1"/>
    <property type="molecule type" value="Genomic_DNA"/>
</dbReference>
<dbReference type="SUPFAM" id="SSF54631">
    <property type="entry name" value="CBS-domain pair"/>
    <property type="match status" value="1"/>
</dbReference>
<evidence type="ECO:0000313" key="6">
    <source>
        <dbReference type="Proteomes" id="UP000325218"/>
    </source>
</evidence>
<dbReference type="Proteomes" id="UP000325218">
    <property type="component" value="Unassembled WGS sequence"/>
</dbReference>
<evidence type="ECO:0000256" key="3">
    <source>
        <dbReference type="PROSITE-ProRule" id="PRU00284"/>
    </source>
</evidence>
<evidence type="ECO:0000313" key="5">
    <source>
        <dbReference type="EMBL" id="TYA14907.1"/>
    </source>
</evidence>
<dbReference type="GO" id="GO:0016020">
    <property type="term" value="C:membrane"/>
    <property type="evidence" value="ECO:0007669"/>
    <property type="project" value="InterPro"/>
</dbReference>
<gene>
    <name evidence="5" type="ORF">FRY98_04370</name>
</gene>
<comment type="caution">
    <text evidence="5">The sequence shown here is derived from an EMBL/GenBank/DDBJ whole genome shotgun (WGS) entry which is preliminary data.</text>
</comment>
<dbReference type="GO" id="GO:0007165">
    <property type="term" value="P:signal transduction"/>
    <property type="evidence" value="ECO:0007669"/>
    <property type="project" value="UniProtKB-KW"/>
</dbReference>
<dbReference type="SUPFAM" id="SSF58104">
    <property type="entry name" value="Methyl-accepting chemotaxis protein (MCP) signaling domain"/>
    <property type="match status" value="1"/>
</dbReference>
<name>A0A5D0D181_9BACL</name>
<dbReference type="InterPro" id="IPR046342">
    <property type="entry name" value="CBS_dom_sf"/>
</dbReference>
<sequence length="369" mass="40907">MSNQAVLELQRETGTATREYCRRVPVIGPRELCREVLQMFQKQAEIPCIVISDEHHSPVGLIIRDTFYRHLAGRFAADLFYERPALEFSERSPLRCELSVPAHELLDAALGRKGHHFYDCLIITERGRFFGIMTVQDLMMLSRNLQREAEEARRIVVSQSANRVLEIEMAAGQASEAAKRSLKESERMTELANAGKLELEEVKAMFARVAELTRSQESQVTELAARAGEISQIAARIRELADQSGMLAMNATIEAAHAGEHGRGFAVVANEVRKLAFQTKKLSGEIGATLELVGSLVGQTADTAVSTTREMEESQGRVNKAELTFSQLVESARQTEKRGKEVAHSAETAVRTTGLVREELAKLVEADEA</sequence>
<accession>A0A5D0D181</accession>
<evidence type="ECO:0000256" key="2">
    <source>
        <dbReference type="ARBA" id="ARBA00029447"/>
    </source>
</evidence>
<dbReference type="PRINTS" id="PR00260">
    <property type="entry name" value="CHEMTRNSDUCR"/>
</dbReference>
<dbReference type="InterPro" id="IPR004090">
    <property type="entry name" value="Chemotax_Me-accpt_rcpt"/>
</dbReference>
<keyword evidence="6" id="KW-1185">Reference proteome</keyword>
<dbReference type="GO" id="GO:0006935">
    <property type="term" value="P:chemotaxis"/>
    <property type="evidence" value="ECO:0007669"/>
    <property type="project" value="InterPro"/>
</dbReference>
<proteinExistence type="inferred from homology"/>
<keyword evidence="1 3" id="KW-0807">Transducer</keyword>
<dbReference type="GO" id="GO:0004888">
    <property type="term" value="F:transmembrane signaling receptor activity"/>
    <property type="evidence" value="ECO:0007669"/>
    <property type="project" value="InterPro"/>
</dbReference>
<dbReference type="Gene3D" id="3.10.580.10">
    <property type="entry name" value="CBS-domain"/>
    <property type="match status" value="1"/>
</dbReference>
<dbReference type="PROSITE" id="PS50111">
    <property type="entry name" value="CHEMOTAXIS_TRANSDUC_2"/>
    <property type="match status" value="1"/>
</dbReference>
<dbReference type="SMART" id="SM00283">
    <property type="entry name" value="MA"/>
    <property type="match status" value="1"/>
</dbReference>
<dbReference type="Gene3D" id="1.10.287.950">
    <property type="entry name" value="Methyl-accepting chemotaxis protein"/>
    <property type="match status" value="1"/>
</dbReference>
<evidence type="ECO:0000256" key="1">
    <source>
        <dbReference type="ARBA" id="ARBA00023224"/>
    </source>
</evidence>
<dbReference type="RefSeq" id="WP_148450500.1">
    <property type="nucleotide sequence ID" value="NZ_VSDO01000001.1"/>
</dbReference>
<protein>
    <submittedName>
        <fullName evidence="5">Chemotaxis protein</fullName>
    </submittedName>
</protein>
<evidence type="ECO:0000259" key="4">
    <source>
        <dbReference type="PROSITE" id="PS50111"/>
    </source>
</evidence>
<dbReference type="Pfam" id="PF00015">
    <property type="entry name" value="MCPsignal"/>
    <property type="match status" value="1"/>
</dbReference>
<comment type="similarity">
    <text evidence="2">Belongs to the methyl-accepting chemotaxis (MCP) protein family.</text>
</comment>
<dbReference type="PANTHER" id="PTHR32089:SF114">
    <property type="entry name" value="METHYL-ACCEPTING CHEMOTAXIS PROTEIN MCPB"/>
    <property type="match status" value="1"/>
</dbReference>
<dbReference type="PANTHER" id="PTHR32089">
    <property type="entry name" value="METHYL-ACCEPTING CHEMOTAXIS PROTEIN MCPB"/>
    <property type="match status" value="1"/>
</dbReference>
<feature type="domain" description="Methyl-accepting transducer" evidence="4">
    <location>
        <begin position="157"/>
        <end position="368"/>
    </location>
</feature>
<dbReference type="InterPro" id="IPR004089">
    <property type="entry name" value="MCPsignal_dom"/>
</dbReference>
<dbReference type="OrthoDB" id="9816519at2"/>
<reference evidence="5 6" key="1">
    <citation type="submission" date="2019-08" db="EMBL/GenBank/DDBJ databases">
        <title>Genome sequencing of Paenibacillus faecis DSM 23593(T).</title>
        <authorList>
            <person name="Kook J.-K."/>
            <person name="Park S.-N."/>
            <person name="Lim Y.K."/>
        </authorList>
    </citation>
    <scope>NUCLEOTIDE SEQUENCE [LARGE SCALE GENOMIC DNA]</scope>
    <source>
        <strain evidence="5 6">DSM 23593</strain>
    </source>
</reference>
<dbReference type="AlphaFoldDB" id="A0A5D0D181"/>
<organism evidence="5 6">
    <name type="scientific">Paenibacillus faecis</name>
    <dbReference type="NCBI Taxonomy" id="862114"/>
    <lineage>
        <taxon>Bacteria</taxon>
        <taxon>Bacillati</taxon>
        <taxon>Bacillota</taxon>
        <taxon>Bacilli</taxon>
        <taxon>Bacillales</taxon>
        <taxon>Paenibacillaceae</taxon>
        <taxon>Paenibacillus</taxon>
    </lineage>
</organism>